<dbReference type="Proteomes" id="UP000315399">
    <property type="component" value="Unassembled WGS sequence"/>
</dbReference>
<dbReference type="Gene3D" id="6.10.140.1230">
    <property type="match status" value="1"/>
</dbReference>
<accession>A0A523BEC6</accession>
<name>A0A523BEC6_9CREN</name>
<evidence type="ECO:0000313" key="1">
    <source>
        <dbReference type="EMBL" id="TDA39288.1"/>
    </source>
</evidence>
<evidence type="ECO:0000313" key="2">
    <source>
        <dbReference type="Proteomes" id="UP000315399"/>
    </source>
</evidence>
<gene>
    <name evidence="1" type="ORF">DSO08_02515</name>
</gene>
<organism evidence="1 2">
    <name type="scientific">Thermoproteota archaeon</name>
    <dbReference type="NCBI Taxonomy" id="2056631"/>
    <lineage>
        <taxon>Archaea</taxon>
        <taxon>Thermoproteota</taxon>
    </lineage>
</organism>
<comment type="caution">
    <text evidence="1">The sequence shown here is derived from an EMBL/GenBank/DDBJ whole genome shotgun (WGS) entry which is preliminary data.</text>
</comment>
<dbReference type="AlphaFoldDB" id="A0A523BEC6"/>
<dbReference type="EMBL" id="QNVH01000016">
    <property type="protein sequence ID" value="TDA39288.1"/>
    <property type="molecule type" value="Genomic_DNA"/>
</dbReference>
<reference evidence="1 2" key="1">
    <citation type="journal article" date="2019" name="Nat. Microbiol.">
        <title>Expanding anaerobic alkane metabolism in the domain of Archaea.</title>
        <authorList>
            <person name="Wang Y."/>
            <person name="Wegener G."/>
            <person name="Hou J."/>
            <person name="Wang F."/>
            <person name="Xiao X."/>
        </authorList>
    </citation>
    <scope>NUCLEOTIDE SEQUENCE [LARGE SCALE GENOMIC DNA]</scope>
    <source>
        <strain evidence="1">WYZ-LMO10</strain>
    </source>
</reference>
<proteinExistence type="predicted"/>
<sequence>MSFLKKWDEKGRFSKVKGPLKPKIEEAIKIINLQMQRLELKGAKIREYDRTLFEKVVYYYRRRDLTRAKMYANELTEVRKLERIIATSKLALEQIVTRLGTVKEYGDVAASVAPALFAVKKIYGGVTQLIPEADQSFQRLGEVLDGLMVEASQYSDQIVSPAYIAEEGQGILQSAAKIAESDLSKTLPKIPGLEEAKEKEKEGLPT</sequence>
<protein>
    <submittedName>
        <fullName evidence="1">Uncharacterized protein</fullName>
    </submittedName>
</protein>